<dbReference type="AlphaFoldDB" id="A0A1M7GBE3"/>
<dbReference type="GO" id="GO:0003677">
    <property type="term" value="F:DNA binding"/>
    <property type="evidence" value="ECO:0007669"/>
    <property type="project" value="InterPro"/>
</dbReference>
<protein>
    <submittedName>
        <fullName evidence="2">Iron dependent repressor, N-terminal DNA binding domain</fullName>
    </submittedName>
</protein>
<evidence type="ECO:0000313" key="3">
    <source>
        <dbReference type="Proteomes" id="UP000184394"/>
    </source>
</evidence>
<dbReference type="Gene3D" id="1.10.10.10">
    <property type="entry name" value="Winged helix-like DNA-binding domain superfamily/Winged helix DNA-binding domain"/>
    <property type="match status" value="1"/>
</dbReference>
<dbReference type="InterPro" id="IPR036390">
    <property type="entry name" value="WH_DNA-bd_sf"/>
</dbReference>
<dbReference type="InterPro" id="IPR022687">
    <property type="entry name" value="HTH_DTXR"/>
</dbReference>
<dbReference type="RefSeq" id="WP_072947840.1">
    <property type="nucleotide sequence ID" value="NZ_FRCT01000001.1"/>
</dbReference>
<evidence type="ECO:0000313" key="2">
    <source>
        <dbReference type="EMBL" id="SHM13593.1"/>
    </source>
</evidence>
<feature type="domain" description="HTH dtxR-type" evidence="1">
    <location>
        <begin position="1"/>
        <end position="53"/>
    </location>
</feature>
<accession>A0A1M7GBE3</accession>
<gene>
    <name evidence="2" type="ORF">SAMN04487860_101192</name>
</gene>
<proteinExistence type="predicted"/>
<reference evidence="2 3" key="1">
    <citation type="submission" date="2016-11" db="EMBL/GenBank/DDBJ databases">
        <authorList>
            <person name="Jaros S."/>
            <person name="Januszkiewicz K."/>
            <person name="Wedrychowicz H."/>
        </authorList>
    </citation>
    <scope>NUCLEOTIDE SEQUENCE [LARGE SCALE GENOMIC DNA]</scope>
    <source>
        <strain evidence="2 3">Y1</strain>
    </source>
</reference>
<dbReference type="EMBL" id="FRCT01000001">
    <property type="protein sequence ID" value="SHM13593.1"/>
    <property type="molecule type" value="Genomic_DNA"/>
</dbReference>
<evidence type="ECO:0000259" key="1">
    <source>
        <dbReference type="Pfam" id="PF01325"/>
    </source>
</evidence>
<dbReference type="Pfam" id="PF01325">
    <property type="entry name" value="Fe_dep_repress"/>
    <property type="match status" value="1"/>
</dbReference>
<dbReference type="Proteomes" id="UP000184394">
    <property type="component" value="Unassembled WGS sequence"/>
</dbReference>
<name>A0A1M7GBE3_RUMFL</name>
<sequence length="84" mass="9099">MLGKKTENYLGTILKIQESCGSAGGIDIVGELGVSKPTVSIAVRESEKEGYIEGINGSHIVFSFRNILRSYHKRITVLGAVFLT</sequence>
<organism evidence="2 3">
    <name type="scientific">Ruminococcus flavefaciens</name>
    <dbReference type="NCBI Taxonomy" id="1265"/>
    <lineage>
        <taxon>Bacteria</taxon>
        <taxon>Bacillati</taxon>
        <taxon>Bacillota</taxon>
        <taxon>Clostridia</taxon>
        <taxon>Eubacteriales</taxon>
        <taxon>Oscillospiraceae</taxon>
        <taxon>Ruminococcus</taxon>
    </lineage>
</organism>
<dbReference type="SUPFAM" id="SSF46785">
    <property type="entry name" value="Winged helix' DNA-binding domain"/>
    <property type="match status" value="1"/>
</dbReference>
<dbReference type="InterPro" id="IPR036388">
    <property type="entry name" value="WH-like_DNA-bd_sf"/>
</dbReference>